<organism evidence="3 4">
    <name type="scientific">Streptomyces physcomitrii</name>
    <dbReference type="NCBI Taxonomy" id="2724184"/>
    <lineage>
        <taxon>Bacteria</taxon>
        <taxon>Bacillati</taxon>
        <taxon>Actinomycetota</taxon>
        <taxon>Actinomycetes</taxon>
        <taxon>Kitasatosporales</taxon>
        <taxon>Streptomycetaceae</taxon>
        <taxon>Streptomyces</taxon>
    </lineage>
</organism>
<evidence type="ECO:0000256" key="2">
    <source>
        <dbReference type="SAM" id="Phobius"/>
    </source>
</evidence>
<reference evidence="3 4" key="1">
    <citation type="submission" date="2020-04" db="EMBL/GenBank/DDBJ databases">
        <title>Phylogenetic Diversity and Antibacterial Activity against Ralstonia solanacearum of Endophytic Actinomycete Isolated from Moss.</title>
        <authorList>
            <person name="Zhuang X."/>
        </authorList>
    </citation>
    <scope>NUCLEOTIDE SEQUENCE [LARGE SCALE GENOMIC DNA]</scope>
    <source>
        <strain evidence="3 4">LD120</strain>
    </source>
</reference>
<feature type="transmembrane region" description="Helical" evidence="2">
    <location>
        <begin position="112"/>
        <end position="129"/>
    </location>
</feature>
<keyword evidence="2" id="KW-1133">Transmembrane helix</keyword>
<feature type="compositionally biased region" description="Low complexity" evidence="1">
    <location>
        <begin position="8"/>
        <end position="17"/>
    </location>
</feature>
<comment type="caution">
    <text evidence="3">The sequence shown here is derived from an EMBL/GenBank/DDBJ whole genome shotgun (WGS) entry which is preliminary data.</text>
</comment>
<keyword evidence="4" id="KW-1185">Reference proteome</keyword>
<feature type="transmembrane region" description="Helical" evidence="2">
    <location>
        <begin position="199"/>
        <end position="220"/>
    </location>
</feature>
<accession>A0ABX1H9L1</accession>
<evidence type="ECO:0000313" key="4">
    <source>
        <dbReference type="Proteomes" id="UP000772196"/>
    </source>
</evidence>
<sequence length="352" mass="37853">MSARRARTAPPDTRPVASAPPREDIPRDLPAPATWLRGPYWATARTHRTALRAVLALVLLAALLVLLGQLWLALRRDQPCGGELGLDCGGFWAQASAEQFLDRLGRLGRPALLLWPAAVAAFVAGPLTGRELEHGLHRLDWTQSVTPARWLTAKLVLAAAVAVPAAALLCGVFALAEPPGADNAGWADWTARGEFETHGAVLGAYTVLAVALGALTGLVLRRGYLALALAGGIGAALPQLAASLRWELWPVRTLTATQVDRTDIPPMMDADSVRMDWGRITATGRQVPADYCTQQTGLPGKCPPGVRITGVWAEYHPRAHFWYVQLTESLLVLALAAVLVWAAYRVLRHRTG</sequence>
<feature type="transmembrane region" description="Helical" evidence="2">
    <location>
        <begin position="227"/>
        <end position="246"/>
    </location>
</feature>
<gene>
    <name evidence="3" type="ORF">HFV08_26595</name>
</gene>
<feature type="transmembrane region" description="Helical" evidence="2">
    <location>
        <begin position="150"/>
        <end position="176"/>
    </location>
</feature>
<feature type="transmembrane region" description="Helical" evidence="2">
    <location>
        <begin position="322"/>
        <end position="344"/>
    </location>
</feature>
<feature type="region of interest" description="Disordered" evidence="1">
    <location>
        <begin position="1"/>
        <end position="30"/>
    </location>
</feature>
<evidence type="ECO:0000313" key="3">
    <source>
        <dbReference type="EMBL" id="NKI44748.1"/>
    </source>
</evidence>
<dbReference type="RefSeq" id="WP_168542994.1">
    <property type="nucleotide sequence ID" value="NZ_JAAWWP010000021.1"/>
</dbReference>
<dbReference type="Proteomes" id="UP000772196">
    <property type="component" value="Unassembled WGS sequence"/>
</dbReference>
<dbReference type="EMBL" id="JAAWWP010000021">
    <property type="protein sequence ID" value="NKI44748.1"/>
    <property type="molecule type" value="Genomic_DNA"/>
</dbReference>
<keyword evidence="2" id="KW-0812">Transmembrane</keyword>
<feature type="transmembrane region" description="Helical" evidence="2">
    <location>
        <begin position="53"/>
        <end position="74"/>
    </location>
</feature>
<proteinExistence type="predicted"/>
<keyword evidence="2" id="KW-0472">Membrane</keyword>
<protein>
    <submittedName>
        <fullName evidence="3">ABC transporter permease</fullName>
    </submittedName>
</protein>
<name>A0ABX1H9L1_9ACTN</name>
<evidence type="ECO:0000256" key="1">
    <source>
        <dbReference type="SAM" id="MobiDB-lite"/>
    </source>
</evidence>